<comment type="caution">
    <text evidence="1">The sequence shown here is derived from an EMBL/GenBank/DDBJ whole genome shotgun (WGS) entry which is preliminary data.</text>
</comment>
<dbReference type="EMBL" id="LMTR01000082">
    <property type="protein sequence ID" value="KWT65216.1"/>
    <property type="molecule type" value="Genomic_DNA"/>
</dbReference>
<evidence type="ECO:0000313" key="2">
    <source>
        <dbReference type="Proteomes" id="UP000059074"/>
    </source>
</evidence>
<dbReference type="AlphaFoldDB" id="A0A109BAI1"/>
<dbReference type="Proteomes" id="UP000059074">
    <property type="component" value="Unassembled WGS sequence"/>
</dbReference>
<proteinExistence type="predicted"/>
<gene>
    <name evidence="1" type="ORF">APY04_2965</name>
</gene>
<keyword evidence="2" id="KW-1185">Reference proteome</keyword>
<organism evidence="1 2">
    <name type="scientific">Hyphomicrobium sulfonivorans</name>
    <dbReference type="NCBI Taxonomy" id="121290"/>
    <lineage>
        <taxon>Bacteria</taxon>
        <taxon>Pseudomonadati</taxon>
        <taxon>Pseudomonadota</taxon>
        <taxon>Alphaproteobacteria</taxon>
        <taxon>Hyphomicrobiales</taxon>
        <taxon>Hyphomicrobiaceae</taxon>
        <taxon>Hyphomicrobium</taxon>
    </lineage>
</organism>
<reference evidence="1 2" key="1">
    <citation type="submission" date="2015-10" db="EMBL/GenBank/DDBJ databases">
        <title>Transcriptomic analysis of a linuron degrading triple-species bacterial consortium.</title>
        <authorList>
            <person name="Albers P."/>
        </authorList>
    </citation>
    <scope>NUCLEOTIDE SEQUENCE [LARGE SCALE GENOMIC DNA]</scope>
    <source>
        <strain evidence="1 2">WDL6</strain>
    </source>
</reference>
<protein>
    <submittedName>
        <fullName evidence="1">Uncharacterized protein</fullName>
    </submittedName>
</protein>
<sequence length="53" mass="5874">MPIKTKSFGESGSDENLVNSRILEKPTAALSDNRMVVYDQNLHSTASFCDEIL</sequence>
<name>A0A109BAI1_HYPSL</name>
<accession>A0A109BAI1</accession>
<evidence type="ECO:0000313" key="1">
    <source>
        <dbReference type="EMBL" id="KWT65216.1"/>
    </source>
</evidence>